<reference evidence="2" key="1">
    <citation type="journal article" date="2020" name="mSystems">
        <title>Genome- and Community-Level Interaction Insights into Carbon Utilization and Element Cycling Functions of Hydrothermarchaeota in Hydrothermal Sediment.</title>
        <authorList>
            <person name="Zhou Z."/>
            <person name="Liu Y."/>
            <person name="Xu W."/>
            <person name="Pan J."/>
            <person name="Luo Z.H."/>
            <person name="Li M."/>
        </authorList>
    </citation>
    <scope>NUCLEOTIDE SEQUENCE [LARGE SCALE GENOMIC DNA]</scope>
    <source>
        <strain evidence="2">SpSt-1121</strain>
    </source>
</reference>
<dbReference type="InterPro" id="IPR052538">
    <property type="entry name" value="Flavonoid_dioxygenase-like"/>
</dbReference>
<comment type="caution">
    <text evidence="2">The sequence shown here is derived from an EMBL/GenBank/DDBJ whole genome shotgun (WGS) entry which is preliminary data.</text>
</comment>
<dbReference type="SUPFAM" id="SSF51182">
    <property type="entry name" value="RmlC-like cupins"/>
    <property type="match status" value="1"/>
</dbReference>
<dbReference type="PANTHER" id="PTHR43346:SF1">
    <property type="entry name" value="QUERCETIN 2,3-DIOXYGENASE-RELATED"/>
    <property type="match status" value="1"/>
</dbReference>
<name>A0A7C5TG58_9CREN</name>
<dbReference type="InterPro" id="IPR013096">
    <property type="entry name" value="Cupin_2"/>
</dbReference>
<dbReference type="Pfam" id="PF07883">
    <property type="entry name" value="Cupin_2"/>
    <property type="match status" value="1"/>
</dbReference>
<accession>A0A7C5TG58</accession>
<dbReference type="PANTHER" id="PTHR43346">
    <property type="entry name" value="LIGAND BINDING DOMAIN PROTEIN, PUTATIVE (AFU_ORTHOLOGUE AFUA_6G14370)-RELATED"/>
    <property type="match status" value="1"/>
</dbReference>
<dbReference type="EMBL" id="DRZI01000247">
    <property type="protein sequence ID" value="HHP82152.1"/>
    <property type="molecule type" value="Genomic_DNA"/>
</dbReference>
<dbReference type="InterPro" id="IPR014710">
    <property type="entry name" value="RmlC-like_jellyroll"/>
</dbReference>
<evidence type="ECO:0000313" key="2">
    <source>
        <dbReference type="EMBL" id="HHP82152.1"/>
    </source>
</evidence>
<dbReference type="Gene3D" id="2.60.120.10">
    <property type="entry name" value="Jelly Rolls"/>
    <property type="match status" value="1"/>
</dbReference>
<proteinExistence type="predicted"/>
<gene>
    <name evidence="2" type="ORF">ENM84_05750</name>
</gene>
<dbReference type="AlphaFoldDB" id="A0A7C5TG58"/>
<feature type="domain" description="Cupin type-2" evidence="1">
    <location>
        <begin position="47"/>
        <end position="114"/>
    </location>
</feature>
<protein>
    <submittedName>
        <fullName evidence="2">Cupin domain-containing protein</fullName>
    </submittedName>
</protein>
<evidence type="ECO:0000259" key="1">
    <source>
        <dbReference type="Pfam" id="PF07883"/>
    </source>
</evidence>
<sequence length="121" mass="13832">MGCFMGKQNDVVSIVDVDTLPYKVIDNVMYKFIFDENTYAKYLVMRIAEIPPGGRVSRHIHSDEEQAYFILEGEGIVILNDKPYKIKKGYAVFIPLNTPHEVVNNGNTPLKYIFFNAKIKA</sequence>
<organism evidence="2">
    <name type="scientific">Ignisphaera aggregans</name>
    <dbReference type="NCBI Taxonomy" id="334771"/>
    <lineage>
        <taxon>Archaea</taxon>
        <taxon>Thermoproteota</taxon>
        <taxon>Thermoprotei</taxon>
        <taxon>Desulfurococcales</taxon>
        <taxon>Desulfurococcaceae</taxon>
        <taxon>Ignisphaera</taxon>
    </lineage>
</organism>
<dbReference type="InterPro" id="IPR011051">
    <property type="entry name" value="RmlC_Cupin_sf"/>
</dbReference>